<organism evidence="1 2">
    <name type="scientific">Streptomyces kronopolitis</name>
    <dbReference type="NCBI Taxonomy" id="1612435"/>
    <lineage>
        <taxon>Bacteria</taxon>
        <taxon>Bacillati</taxon>
        <taxon>Actinomycetota</taxon>
        <taxon>Actinomycetes</taxon>
        <taxon>Kitasatosporales</taxon>
        <taxon>Streptomycetaceae</taxon>
        <taxon>Streptomyces</taxon>
    </lineage>
</organism>
<keyword evidence="2" id="KW-1185">Reference proteome</keyword>
<proteinExistence type="predicted"/>
<name>A0ABQ2J462_9ACTN</name>
<evidence type="ECO:0000313" key="2">
    <source>
        <dbReference type="Proteomes" id="UP000600080"/>
    </source>
</evidence>
<gene>
    <name evidence="1" type="ORF">GCM10012285_17340</name>
</gene>
<sequence>MVTGAMTAAANAAAAMALRMRRAGRVELSKVPPWLVLTGGLSVARERSACEGKLTVVMVV</sequence>
<evidence type="ECO:0000313" key="1">
    <source>
        <dbReference type="EMBL" id="GGN39873.1"/>
    </source>
</evidence>
<dbReference type="EMBL" id="BMND01000005">
    <property type="protein sequence ID" value="GGN39873.1"/>
    <property type="molecule type" value="Genomic_DNA"/>
</dbReference>
<protein>
    <submittedName>
        <fullName evidence="1">Uncharacterized protein</fullName>
    </submittedName>
</protein>
<reference evidence="2" key="1">
    <citation type="journal article" date="2019" name="Int. J. Syst. Evol. Microbiol.">
        <title>The Global Catalogue of Microorganisms (GCM) 10K type strain sequencing project: providing services to taxonomists for standard genome sequencing and annotation.</title>
        <authorList>
            <consortium name="The Broad Institute Genomics Platform"/>
            <consortium name="The Broad Institute Genome Sequencing Center for Infectious Disease"/>
            <person name="Wu L."/>
            <person name="Ma J."/>
        </authorList>
    </citation>
    <scope>NUCLEOTIDE SEQUENCE [LARGE SCALE GENOMIC DNA]</scope>
    <source>
        <strain evidence="2">CGMCC 4.7323</strain>
    </source>
</reference>
<dbReference type="Proteomes" id="UP000600080">
    <property type="component" value="Unassembled WGS sequence"/>
</dbReference>
<accession>A0ABQ2J462</accession>
<comment type="caution">
    <text evidence="1">The sequence shown here is derived from an EMBL/GenBank/DDBJ whole genome shotgun (WGS) entry which is preliminary data.</text>
</comment>